<dbReference type="InterPro" id="IPR011042">
    <property type="entry name" value="6-blade_b-propeller_TolB-like"/>
</dbReference>
<organism evidence="2 3">
    <name type="scientific">Alcanivorax dieselolei (strain DSM 16502 / CGMCC 1.3690 / MCCC 1A00001 / B-5)</name>
    <name type="common">Alloalcanivorax dieselolei</name>
    <dbReference type="NCBI Taxonomy" id="930169"/>
    <lineage>
        <taxon>Bacteria</taxon>
        <taxon>Pseudomonadati</taxon>
        <taxon>Pseudomonadota</taxon>
        <taxon>Gammaproteobacteria</taxon>
        <taxon>Oceanospirillales</taxon>
        <taxon>Alcanivoracaceae</taxon>
        <taxon>Alloalcanivorax</taxon>
    </lineage>
</organism>
<dbReference type="Proteomes" id="UP000006286">
    <property type="component" value="Chromosome"/>
</dbReference>
<dbReference type="PATRIC" id="fig|930169.3.peg.2835"/>
<dbReference type="InterPro" id="IPR022519">
    <property type="entry name" value="Gloeo/Verruco_rpt"/>
</dbReference>
<protein>
    <submittedName>
        <fullName evidence="2">Uncharacterized protein</fullName>
    </submittedName>
</protein>
<keyword evidence="1" id="KW-0732">Signal</keyword>
<evidence type="ECO:0000313" key="3">
    <source>
        <dbReference type="Proteomes" id="UP000006286"/>
    </source>
</evidence>
<dbReference type="OrthoDB" id="6076192at2"/>
<dbReference type="eggNOG" id="COG3386">
    <property type="taxonomic scope" value="Bacteria"/>
</dbReference>
<dbReference type="Gene3D" id="2.120.10.30">
    <property type="entry name" value="TolB, C-terminal domain"/>
    <property type="match status" value="1"/>
</dbReference>
<dbReference type="RefSeq" id="WP_014995209.1">
    <property type="nucleotide sequence ID" value="NC_018691.1"/>
</dbReference>
<sequence length="645" mass="69388">MLRVLSGLLLGSLLLQIPPLQAQTVMPEMTVLRALGMESLDGVEQKAGHPLMPPILANNGRLYGAAYNNPSIYSLPTYPAQYVDVADLKEAFNVWPDSGPQMGLVQDETNYFYGVATPRADSEESAQGILFRLEFDGTHPELISEDLVRPNGALIIKDRILYGLDEGPEGNGRLFAFDLDAATPQLETVYAFSVGPQGMRQFPNGMMLGVDGWLYGITAYVRGIIGAPGTPSELATPTGTVYRLDPMAPETFEILHVFTLEEGEVPWYGCTEWQEAGATQRNCDYDLDVATLAWPVEGADGSVYGALSVAFCQARSSSSTPTSWDAVIALPLCTGIDGEYTPPFGHPHQGQPPYYDGPNWYGALWRLDVGQGDFSVIHSFSGNDGGQPRGPMVQASDGFIYGTTQAGGVWSGGTILPGEPVEIPARESMNRFGVLFRFDPQSNETGKGFEVVHRFIDGSDEQGNVRYDGRRPVGLHLGSDGGLYGATTGGGEPYKTSFGDIYTRKGTIFRLSLDPEEARSRVTVTITPGEIEEGDTALLQWSTVEASNCTASGGSDGDGWTGAREDSGYLQVSPEPGTYYYTLTCENTLTGGQVGDVASLGVGAQDRTTDEQTREYGNGGGSPSWWLLAGMGVLLAARSKWSARR</sequence>
<dbReference type="AlphaFoldDB" id="K0CER9"/>
<keyword evidence="3" id="KW-1185">Reference proteome</keyword>
<evidence type="ECO:0000313" key="2">
    <source>
        <dbReference type="EMBL" id="AFT71143.1"/>
    </source>
</evidence>
<proteinExistence type="predicted"/>
<dbReference type="SUPFAM" id="SSF63829">
    <property type="entry name" value="Calcium-dependent phosphotriesterase"/>
    <property type="match status" value="2"/>
</dbReference>
<evidence type="ECO:0000256" key="1">
    <source>
        <dbReference type="SAM" id="SignalP"/>
    </source>
</evidence>
<feature type="signal peptide" evidence="1">
    <location>
        <begin position="1"/>
        <end position="22"/>
    </location>
</feature>
<dbReference type="NCBIfam" id="TIGR03803">
    <property type="entry name" value="Gloeo_Verruco"/>
    <property type="match status" value="1"/>
</dbReference>
<gene>
    <name evidence="2" type="ordered locus">B5T_02875</name>
</gene>
<reference evidence="2 3" key="1">
    <citation type="journal article" date="2012" name="J. Bacteriol.">
        <title>Complete genome sequence of Alcanivorax dieselolei type strain B5.</title>
        <authorList>
            <person name="Lai Q."/>
            <person name="Li W."/>
            <person name="Shao Z."/>
        </authorList>
    </citation>
    <scope>NUCLEOTIDE SEQUENCE [LARGE SCALE GENOMIC DNA]</scope>
    <source>
        <strain evidence="3">DSM 16502 / CGMCC 1.3690 / B-5</strain>
    </source>
</reference>
<dbReference type="EMBL" id="CP003466">
    <property type="protein sequence ID" value="AFT71143.1"/>
    <property type="molecule type" value="Genomic_DNA"/>
</dbReference>
<dbReference type="KEGG" id="adi:B5T_02875"/>
<feature type="chain" id="PRO_5003831482" evidence="1">
    <location>
        <begin position="23"/>
        <end position="645"/>
    </location>
</feature>
<dbReference type="HOGENOM" id="CLU_453195_0_0_6"/>
<dbReference type="STRING" id="930169.B5T_02875"/>
<name>K0CER9_ALCDB</name>
<accession>K0CER9</accession>